<organism evidence="1 2">
    <name type="scientific">Mycena maculata</name>
    <dbReference type="NCBI Taxonomy" id="230809"/>
    <lineage>
        <taxon>Eukaryota</taxon>
        <taxon>Fungi</taxon>
        <taxon>Dikarya</taxon>
        <taxon>Basidiomycota</taxon>
        <taxon>Agaricomycotina</taxon>
        <taxon>Agaricomycetes</taxon>
        <taxon>Agaricomycetidae</taxon>
        <taxon>Agaricales</taxon>
        <taxon>Marasmiineae</taxon>
        <taxon>Mycenaceae</taxon>
        <taxon>Mycena</taxon>
    </lineage>
</organism>
<sequence>MTLGSLCIFFAASGHRGQFKMLSKPSKDLESHPGTDEIWASRCRRIRESPQHPQQVHAPPEQDFLDGLPGRKLMEFGNYMYTPAYITSNAGRFLDHEWIDLPGML</sequence>
<dbReference type="EMBL" id="JARJLG010000168">
    <property type="protein sequence ID" value="KAJ7733395.1"/>
    <property type="molecule type" value="Genomic_DNA"/>
</dbReference>
<comment type="caution">
    <text evidence="1">The sequence shown here is derived from an EMBL/GenBank/DDBJ whole genome shotgun (WGS) entry which is preliminary data.</text>
</comment>
<accession>A0AAD7MW98</accession>
<evidence type="ECO:0000313" key="2">
    <source>
        <dbReference type="Proteomes" id="UP001215280"/>
    </source>
</evidence>
<evidence type="ECO:0000313" key="1">
    <source>
        <dbReference type="EMBL" id="KAJ7733395.1"/>
    </source>
</evidence>
<dbReference type="AlphaFoldDB" id="A0AAD7MW98"/>
<reference evidence="1" key="1">
    <citation type="submission" date="2023-03" db="EMBL/GenBank/DDBJ databases">
        <title>Massive genome expansion in bonnet fungi (Mycena s.s.) driven by repeated elements and novel gene families across ecological guilds.</title>
        <authorList>
            <consortium name="Lawrence Berkeley National Laboratory"/>
            <person name="Harder C.B."/>
            <person name="Miyauchi S."/>
            <person name="Viragh M."/>
            <person name="Kuo A."/>
            <person name="Thoen E."/>
            <person name="Andreopoulos B."/>
            <person name="Lu D."/>
            <person name="Skrede I."/>
            <person name="Drula E."/>
            <person name="Henrissat B."/>
            <person name="Morin E."/>
            <person name="Kohler A."/>
            <person name="Barry K."/>
            <person name="LaButti K."/>
            <person name="Morin E."/>
            <person name="Salamov A."/>
            <person name="Lipzen A."/>
            <person name="Mereny Z."/>
            <person name="Hegedus B."/>
            <person name="Baldrian P."/>
            <person name="Stursova M."/>
            <person name="Weitz H."/>
            <person name="Taylor A."/>
            <person name="Grigoriev I.V."/>
            <person name="Nagy L.G."/>
            <person name="Martin F."/>
            <person name="Kauserud H."/>
        </authorList>
    </citation>
    <scope>NUCLEOTIDE SEQUENCE</scope>
    <source>
        <strain evidence="1">CBHHK188m</strain>
    </source>
</reference>
<proteinExistence type="predicted"/>
<dbReference type="Proteomes" id="UP001215280">
    <property type="component" value="Unassembled WGS sequence"/>
</dbReference>
<name>A0AAD7MW98_9AGAR</name>
<protein>
    <submittedName>
        <fullName evidence="1">Uncharacterized protein</fullName>
    </submittedName>
</protein>
<keyword evidence="2" id="KW-1185">Reference proteome</keyword>
<gene>
    <name evidence="1" type="ORF">DFH07DRAFT_780616</name>
</gene>